<dbReference type="KEGG" id="shx:MS3_00001337"/>
<organism evidence="3 4">
    <name type="scientific">Schistosoma haematobium</name>
    <name type="common">Blood fluke</name>
    <dbReference type="NCBI Taxonomy" id="6185"/>
    <lineage>
        <taxon>Eukaryota</taxon>
        <taxon>Metazoa</taxon>
        <taxon>Spiralia</taxon>
        <taxon>Lophotrochozoa</taxon>
        <taxon>Platyhelminthes</taxon>
        <taxon>Trematoda</taxon>
        <taxon>Digenea</taxon>
        <taxon>Strigeidida</taxon>
        <taxon>Schistosomatoidea</taxon>
        <taxon>Schistosomatidae</taxon>
        <taxon>Schistosoma</taxon>
    </lineage>
</organism>
<comment type="similarity">
    <text evidence="1 2">Belongs to the RNase T2 family.</text>
</comment>
<dbReference type="AlphaFoldDB" id="A0A922IGX4"/>
<dbReference type="GO" id="GO:0005576">
    <property type="term" value="C:extracellular region"/>
    <property type="evidence" value="ECO:0007669"/>
    <property type="project" value="TreeGrafter"/>
</dbReference>
<dbReference type="InterPro" id="IPR001568">
    <property type="entry name" value="RNase_T2-like"/>
</dbReference>
<evidence type="ECO:0000256" key="1">
    <source>
        <dbReference type="ARBA" id="ARBA00007469"/>
    </source>
</evidence>
<dbReference type="InterPro" id="IPR018188">
    <property type="entry name" value="RNase_T2_His_AS_1"/>
</dbReference>
<gene>
    <name evidence="3" type="primary">RNASET2_3</name>
    <name evidence="3" type="ORF">MS3_00001337</name>
</gene>
<dbReference type="CTD" id="75576769"/>
<comment type="caution">
    <text evidence="3">The sequence shown here is derived from an EMBL/GenBank/DDBJ whole genome shotgun (WGS) entry which is preliminary data.</text>
</comment>
<dbReference type="SUPFAM" id="SSF55895">
    <property type="entry name" value="Ribonuclease Rh-like"/>
    <property type="match status" value="1"/>
</dbReference>
<sequence length="188" mass="21832">RPLPKVLNNFTIHGLWPKNFPNIEPNCTSKEQFNITKLQRLRDDLDKLWPSLKDYSKPVSFWKHEFDKHGKCVNEDPLMKDQYDYFKFGIDLMKNLHLLENLEKNGIAPNASAQYETTKLQDVMKKVYGHNATVQCASKKGQKGVQRLEEVWLCLNPKHNFTDCPPIGHCSDNFTFPTFTQVDCNSSK</sequence>
<dbReference type="PANTHER" id="PTHR11240:SF22">
    <property type="entry name" value="RIBONUCLEASE T2"/>
    <property type="match status" value="1"/>
</dbReference>
<dbReference type="PANTHER" id="PTHR11240">
    <property type="entry name" value="RIBONUCLEASE T2"/>
    <property type="match status" value="1"/>
</dbReference>
<dbReference type="PROSITE" id="PS00530">
    <property type="entry name" value="RNASE_T2_1"/>
    <property type="match status" value="1"/>
</dbReference>
<evidence type="ECO:0000313" key="4">
    <source>
        <dbReference type="Proteomes" id="UP000471633"/>
    </source>
</evidence>
<dbReference type="GeneID" id="75576769"/>
<dbReference type="Gene3D" id="3.90.730.10">
    <property type="entry name" value="Ribonuclease T2-like"/>
    <property type="match status" value="1"/>
</dbReference>
<dbReference type="GO" id="GO:0033897">
    <property type="term" value="F:ribonuclease T2 activity"/>
    <property type="evidence" value="ECO:0007669"/>
    <property type="project" value="InterPro"/>
</dbReference>
<dbReference type="Proteomes" id="UP000471633">
    <property type="component" value="Unassembled WGS sequence"/>
</dbReference>
<feature type="non-terminal residue" evidence="3">
    <location>
        <position position="188"/>
    </location>
</feature>
<name>A0A922IGX4_SCHHA</name>
<dbReference type="PROSITE" id="PS00531">
    <property type="entry name" value="RNASE_T2_2"/>
    <property type="match status" value="1"/>
</dbReference>
<dbReference type="InterPro" id="IPR036430">
    <property type="entry name" value="RNase_T2-like_sf"/>
</dbReference>
<dbReference type="EMBL" id="AMPZ03000069">
    <property type="protein sequence ID" value="KAH9578560.1"/>
    <property type="molecule type" value="Genomic_DNA"/>
</dbReference>
<dbReference type="RefSeq" id="XP_051064045.1">
    <property type="nucleotide sequence ID" value="XM_051208775.1"/>
</dbReference>
<reference evidence="3" key="4">
    <citation type="journal article" date="2022" name="PLoS Pathog.">
        <title>Chromosome-level genome of Schistosoma haematobium underpins genome-wide explorations of molecular variation.</title>
        <authorList>
            <person name="Stroehlein A.J."/>
            <person name="Korhonen P.K."/>
            <person name="Lee V.V."/>
            <person name="Ralph S.A."/>
            <person name="Mentink-Kane M."/>
            <person name="You H."/>
            <person name="McManus D.P."/>
            <person name="Tchuente L.T."/>
            <person name="Stothard J.R."/>
            <person name="Kaur P."/>
            <person name="Dudchenko O."/>
            <person name="Aiden E.L."/>
            <person name="Yang B."/>
            <person name="Yang H."/>
            <person name="Emery A.M."/>
            <person name="Webster B.L."/>
            <person name="Brindley P.J."/>
            <person name="Rollinson D."/>
            <person name="Chang B.C.H."/>
            <person name="Gasser R.B."/>
            <person name="Young N.D."/>
        </authorList>
    </citation>
    <scope>NUCLEOTIDE SEQUENCE</scope>
</reference>
<dbReference type="GO" id="GO:0003723">
    <property type="term" value="F:RNA binding"/>
    <property type="evidence" value="ECO:0007669"/>
    <property type="project" value="InterPro"/>
</dbReference>
<evidence type="ECO:0000313" key="3">
    <source>
        <dbReference type="EMBL" id="KAH9578560.1"/>
    </source>
</evidence>
<reference evidence="3" key="2">
    <citation type="journal article" date="2019" name="Gigascience">
        <title>High-quality Schistosoma haematobium genome achieved by single-molecule and long-range sequencing.</title>
        <authorList>
            <person name="Stroehlein A.J."/>
            <person name="Korhonen P.K."/>
            <person name="Chong T.M."/>
            <person name="Lim Y.L."/>
            <person name="Chan K.G."/>
            <person name="Webster B."/>
            <person name="Rollinson D."/>
            <person name="Brindley P.J."/>
            <person name="Gasser R.B."/>
            <person name="Young N.D."/>
        </authorList>
    </citation>
    <scope>NUCLEOTIDE SEQUENCE</scope>
</reference>
<protein>
    <submittedName>
        <fullName evidence="3">Ribonuclease T2</fullName>
    </submittedName>
</protein>
<proteinExistence type="inferred from homology"/>
<dbReference type="Pfam" id="PF00445">
    <property type="entry name" value="Ribonuclease_T2"/>
    <property type="match status" value="1"/>
</dbReference>
<dbReference type="InterPro" id="IPR033130">
    <property type="entry name" value="RNase_T2_His_AS_2"/>
</dbReference>
<dbReference type="GO" id="GO:0006401">
    <property type="term" value="P:RNA catabolic process"/>
    <property type="evidence" value="ECO:0007669"/>
    <property type="project" value="TreeGrafter"/>
</dbReference>
<reference evidence="3" key="1">
    <citation type="journal article" date="2012" name="Nat. Genet.">
        <title>Whole-genome sequence of Schistosoma haematobium.</title>
        <authorList>
            <person name="Young N.D."/>
            <person name="Jex A.R."/>
            <person name="Li B."/>
            <person name="Liu S."/>
            <person name="Yang L."/>
            <person name="Xiong Z."/>
            <person name="Li Y."/>
            <person name="Cantacessi C."/>
            <person name="Hall R.S."/>
            <person name="Xu X."/>
            <person name="Chen F."/>
            <person name="Wu X."/>
            <person name="Zerlotini A."/>
            <person name="Oliveira G."/>
            <person name="Hofmann A."/>
            <person name="Zhang G."/>
            <person name="Fang X."/>
            <person name="Kang Y."/>
            <person name="Campbell B.E."/>
            <person name="Loukas A."/>
            <person name="Ranganathan S."/>
            <person name="Rollinson D."/>
            <person name="Rinaldi G."/>
            <person name="Brindley P.J."/>
            <person name="Yang H."/>
            <person name="Wang J."/>
            <person name="Wang J."/>
            <person name="Gasser R.B."/>
        </authorList>
    </citation>
    <scope>NUCLEOTIDE SEQUENCE</scope>
</reference>
<evidence type="ECO:0000256" key="2">
    <source>
        <dbReference type="RuleBase" id="RU004328"/>
    </source>
</evidence>
<accession>A0A922IGX4</accession>
<reference evidence="3" key="3">
    <citation type="submission" date="2021-06" db="EMBL/GenBank/DDBJ databases">
        <title>Chromosome-level genome assembly for S. haematobium.</title>
        <authorList>
            <person name="Stroehlein A.J."/>
        </authorList>
    </citation>
    <scope>NUCLEOTIDE SEQUENCE</scope>
</reference>
<keyword evidence="4" id="KW-1185">Reference proteome</keyword>